<evidence type="ECO:0000256" key="1">
    <source>
        <dbReference type="ARBA" id="ARBA00006484"/>
    </source>
</evidence>
<dbReference type="GO" id="GO:0016616">
    <property type="term" value="F:oxidoreductase activity, acting on the CH-OH group of donors, NAD or NADP as acceptor"/>
    <property type="evidence" value="ECO:0007669"/>
    <property type="project" value="TreeGrafter"/>
</dbReference>
<dbReference type="Gene3D" id="3.40.50.720">
    <property type="entry name" value="NAD(P)-binding Rossmann-like Domain"/>
    <property type="match status" value="1"/>
</dbReference>
<dbReference type="InterPro" id="IPR036291">
    <property type="entry name" value="NAD(P)-bd_dom_sf"/>
</dbReference>
<evidence type="ECO:0000313" key="4">
    <source>
        <dbReference type="Proteomes" id="UP000223759"/>
    </source>
</evidence>
<dbReference type="AlphaFoldDB" id="A0A1R3VTU6"/>
<comment type="similarity">
    <text evidence="1">Belongs to the short-chain dehydrogenases/reductases (SDR) family.</text>
</comment>
<gene>
    <name evidence="3" type="ORF">SAMN05216526_0833</name>
</gene>
<protein>
    <submittedName>
        <fullName evidence="3">NAD(P)-dependent dehydrogenase, short-chain alcohol dehydrogenase family</fullName>
    </submittedName>
</protein>
<name>A0A1R3VTU6_9GAMM</name>
<dbReference type="Pfam" id="PF13561">
    <property type="entry name" value="adh_short_C2"/>
    <property type="match status" value="1"/>
</dbReference>
<dbReference type="SUPFAM" id="SSF51735">
    <property type="entry name" value="NAD(P)-binding Rossmann-fold domains"/>
    <property type="match status" value="1"/>
</dbReference>
<proteinExistence type="inferred from homology"/>
<keyword evidence="4" id="KW-1185">Reference proteome</keyword>
<sequence length="271" mass="29412">MTTLKGLMDLRGRRALITGAAGGLGRVMADTLAELGADLVLVDRPGCDLGPLVEDLQAKWSIVTLALVCDLEIEDQRRALIETVKADGRGLNSLINNAAFVGDSNLQGWVGSFEEQTLDTWRRAMEVNLTAAFHLSQAFTPELRAACGGNIINISSIYGEYGPDWRLYEGATMGTTMGNPAAYAASKGGLIQLTRWLATTLAPDVRVNAISPGGVLRNQPEAFVRRYEDKTPLKRMAIEEDFRGAIAYLASDMSRYVTGQNLWVDGGWGAW</sequence>
<dbReference type="PANTHER" id="PTHR42760:SF133">
    <property type="entry name" value="3-OXOACYL-[ACYL-CARRIER-PROTEIN] REDUCTASE"/>
    <property type="match status" value="1"/>
</dbReference>
<evidence type="ECO:0000256" key="2">
    <source>
        <dbReference type="ARBA" id="ARBA00023002"/>
    </source>
</evidence>
<dbReference type="RefSeq" id="WP_076755284.1">
    <property type="nucleotide sequence ID" value="NZ_CP023018.1"/>
</dbReference>
<dbReference type="PANTHER" id="PTHR42760">
    <property type="entry name" value="SHORT-CHAIN DEHYDROGENASES/REDUCTASES FAMILY MEMBER"/>
    <property type="match status" value="1"/>
</dbReference>
<dbReference type="STRING" id="233100.SAMN05216526_0833"/>
<dbReference type="PRINTS" id="PR00081">
    <property type="entry name" value="GDHRDH"/>
</dbReference>
<dbReference type="OrthoDB" id="9803628at2"/>
<evidence type="ECO:0000313" key="3">
    <source>
        <dbReference type="EMBL" id="SIT68364.1"/>
    </source>
</evidence>
<dbReference type="PRINTS" id="PR00080">
    <property type="entry name" value="SDRFAMILY"/>
</dbReference>
<reference evidence="3 4" key="1">
    <citation type="submission" date="2017-01" db="EMBL/GenBank/DDBJ databases">
        <authorList>
            <person name="Mah S.A."/>
            <person name="Swanson W.J."/>
            <person name="Moy G.W."/>
            <person name="Vacquier V.D."/>
        </authorList>
    </citation>
    <scope>NUCLEOTIDE SEQUENCE [LARGE SCALE GENOMIC DNA]</scope>
    <source>
        <strain evidence="3 4">M9</strain>
    </source>
</reference>
<organism evidence="3 4">
    <name type="scientific">Ectothiorhodosinus mongolicus</name>
    <dbReference type="NCBI Taxonomy" id="233100"/>
    <lineage>
        <taxon>Bacteria</taxon>
        <taxon>Pseudomonadati</taxon>
        <taxon>Pseudomonadota</taxon>
        <taxon>Gammaproteobacteria</taxon>
        <taxon>Chromatiales</taxon>
        <taxon>Ectothiorhodospiraceae</taxon>
        <taxon>Ectothiorhodosinus</taxon>
    </lineage>
</organism>
<dbReference type="EMBL" id="FTPK01000002">
    <property type="protein sequence ID" value="SIT68364.1"/>
    <property type="molecule type" value="Genomic_DNA"/>
</dbReference>
<keyword evidence="2" id="KW-0560">Oxidoreductase</keyword>
<dbReference type="InterPro" id="IPR002347">
    <property type="entry name" value="SDR_fam"/>
</dbReference>
<dbReference type="FunFam" id="3.40.50.720:FF:000084">
    <property type="entry name" value="Short-chain dehydrogenase reductase"/>
    <property type="match status" value="1"/>
</dbReference>
<dbReference type="Proteomes" id="UP000223759">
    <property type="component" value="Unassembled WGS sequence"/>
</dbReference>
<accession>A0A1R3VTU6</accession>